<keyword evidence="4" id="KW-1185">Reference proteome</keyword>
<feature type="compositionally biased region" description="Low complexity" evidence="1">
    <location>
        <begin position="57"/>
        <end position="77"/>
    </location>
</feature>
<keyword evidence="2" id="KW-0812">Transmembrane</keyword>
<keyword evidence="2" id="KW-1133">Transmembrane helix</keyword>
<feature type="region of interest" description="Disordered" evidence="1">
    <location>
        <begin position="35"/>
        <end position="77"/>
    </location>
</feature>
<organism evidence="3 4">
    <name type="scientific">Seminavis robusta</name>
    <dbReference type="NCBI Taxonomy" id="568900"/>
    <lineage>
        <taxon>Eukaryota</taxon>
        <taxon>Sar</taxon>
        <taxon>Stramenopiles</taxon>
        <taxon>Ochrophyta</taxon>
        <taxon>Bacillariophyta</taxon>
        <taxon>Bacillariophyceae</taxon>
        <taxon>Bacillariophycidae</taxon>
        <taxon>Naviculales</taxon>
        <taxon>Naviculaceae</taxon>
        <taxon>Seminavis</taxon>
    </lineage>
</organism>
<dbReference type="EMBL" id="CAICTM010001407">
    <property type="protein sequence ID" value="CAB9523369.1"/>
    <property type="molecule type" value="Genomic_DNA"/>
</dbReference>
<reference evidence="3" key="1">
    <citation type="submission" date="2020-06" db="EMBL/GenBank/DDBJ databases">
        <authorList>
            <consortium name="Plant Systems Biology data submission"/>
        </authorList>
    </citation>
    <scope>NUCLEOTIDE SEQUENCE</scope>
    <source>
        <strain evidence="3">D6</strain>
    </source>
</reference>
<accession>A0A9N8EQG1</accession>
<evidence type="ECO:0000256" key="2">
    <source>
        <dbReference type="SAM" id="Phobius"/>
    </source>
</evidence>
<name>A0A9N8EQG1_9STRA</name>
<proteinExistence type="predicted"/>
<evidence type="ECO:0000313" key="4">
    <source>
        <dbReference type="Proteomes" id="UP001153069"/>
    </source>
</evidence>
<keyword evidence="2" id="KW-0472">Membrane</keyword>
<comment type="caution">
    <text evidence="3">The sequence shown here is derived from an EMBL/GenBank/DDBJ whole genome shotgun (WGS) entry which is preliminary data.</text>
</comment>
<feature type="compositionally biased region" description="Basic and acidic residues" evidence="1">
    <location>
        <begin position="35"/>
        <end position="56"/>
    </location>
</feature>
<evidence type="ECO:0000256" key="1">
    <source>
        <dbReference type="SAM" id="MobiDB-lite"/>
    </source>
</evidence>
<protein>
    <submittedName>
        <fullName evidence="3">Uncharacterized protein</fullName>
    </submittedName>
</protein>
<dbReference type="Proteomes" id="UP001153069">
    <property type="component" value="Unassembled WGS sequence"/>
</dbReference>
<gene>
    <name evidence="3" type="ORF">SEMRO_1409_G270160.1</name>
</gene>
<dbReference type="AlphaFoldDB" id="A0A9N8EQG1"/>
<sequence length="229" mass="25121">MSVNSRLIAVIAVTTTSAASIVVLYYLRSWQDEEARRNNDKESHVQTEAEKPKTADDCSSTDTNTSSAASFSRQQQQPSTLLRALSLNREENAMLAFLDQSDNYTNLPCSAITSNSATCRANTTSQLQGLADSASFPSNSDWYGLGATLATPMTPCLIDLPTIPKDGIISNGPLNDVNPSSGYRNDQRDPGVTFMHKRHPLSNLDGIIISLEDLIMCDELMRQHEEVEF</sequence>
<evidence type="ECO:0000313" key="3">
    <source>
        <dbReference type="EMBL" id="CAB9523369.1"/>
    </source>
</evidence>
<feature type="transmembrane region" description="Helical" evidence="2">
    <location>
        <begin position="6"/>
        <end position="27"/>
    </location>
</feature>